<reference evidence="2 3" key="1">
    <citation type="submission" date="2020-03" db="EMBL/GenBank/DDBJ databases">
        <title>Genomic Encyclopedia of Type Strains, Phase IV (KMG-IV): sequencing the most valuable type-strain genomes for metagenomic binning, comparative biology and taxonomic classification.</title>
        <authorList>
            <person name="Goeker M."/>
        </authorList>
    </citation>
    <scope>NUCLEOTIDE SEQUENCE [LARGE SCALE GENOMIC DNA]</scope>
    <source>
        <strain evidence="2 3">DSM 24233</strain>
    </source>
</reference>
<dbReference type="CDD" id="cd00130">
    <property type="entry name" value="PAS"/>
    <property type="match status" value="1"/>
</dbReference>
<name>A0A846QDV3_9BACT</name>
<accession>A0A846QDV3</accession>
<evidence type="ECO:0000313" key="3">
    <source>
        <dbReference type="Proteomes" id="UP000580856"/>
    </source>
</evidence>
<dbReference type="SUPFAM" id="SSF55785">
    <property type="entry name" value="PYP-like sensor domain (PAS domain)"/>
    <property type="match status" value="2"/>
</dbReference>
<proteinExistence type="predicted"/>
<protein>
    <submittedName>
        <fullName evidence="2">PAS domain-containing protein</fullName>
    </submittedName>
</protein>
<dbReference type="InterPro" id="IPR000014">
    <property type="entry name" value="PAS"/>
</dbReference>
<evidence type="ECO:0000313" key="2">
    <source>
        <dbReference type="EMBL" id="NJB66481.1"/>
    </source>
</evidence>
<dbReference type="RefSeq" id="WP_167939615.1">
    <property type="nucleotide sequence ID" value="NZ_JAATJA010000001.1"/>
</dbReference>
<gene>
    <name evidence="2" type="ORF">GGQ74_000121</name>
</gene>
<sequence length="424" mass="47588">MVTPGAPHEDALLPIQEFLSCYLNATPALFWRIDIVRNEIIFLNTHTIRGLDSKASLLLRNTQFAREVILDKDWERFEECFELARRRRPFTGVFRVKNADGTIIWLKIAGMPDPVLSSCSIGFLMDFTSQMNALHTLAGLPGLSDKIDLFDTPVLLVRFHDRSVAMANQAACRLLGYDESDIRRLNIGRLLRETPPCTLHAVYENLIFADSWNGELTVTDRSGNRHCCDARVRAISREGENLLWLSLNHIHQPAATSERPLRISADIPEDVLKAMSASRTLKQLLEAMLTGLPEGQATDAIMLSRIFIDQNKVQVTGVGTPFVSVAENDTHLYAGSIAENIVQFGLDSLMVEDTSKSIKPIDWALFIPRGIRSYYARPFFENGVLRNVLIFCSTHPEGYSEDATATLDALLPSFAENLRRVLSR</sequence>
<dbReference type="Pfam" id="PF13426">
    <property type="entry name" value="PAS_9"/>
    <property type="match status" value="1"/>
</dbReference>
<feature type="domain" description="PAS" evidence="1">
    <location>
        <begin position="155"/>
        <end position="240"/>
    </location>
</feature>
<dbReference type="InterPro" id="IPR035965">
    <property type="entry name" value="PAS-like_dom_sf"/>
</dbReference>
<dbReference type="Gene3D" id="3.30.450.20">
    <property type="entry name" value="PAS domain"/>
    <property type="match status" value="2"/>
</dbReference>
<keyword evidence="3" id="KW-1185">Reference proteome</keyword>
<dbReference type="EMBL" id="JAATJA010000001">
    <property type="protein sequence ID" value="NJB66481.1"/>
    <property type="molecule type" value="Genomic_DNA"/>
</dbReference>
<dbReference type="Proteomes" id="UP000580856">
    <property type="component" value="Unassembled WGS sequence"/>
</dbReference>
<comment type="caution">
    <text evidence="2">The sequence shown here is derived from an EMBL/GenBank/DDBJ whole genome shotgun (WGS) entry which is preliminary data.</text>
</comment>
<evidence type="ECO:0000259" key="1">
    <source>
        <dbReference type="Pfam" id="PF13426"/>
    </source>
</evidence>
<dbReference type="AlphaFoldDB" id="A0A846QDV3"/>
<organism evidence="2 3">
    <name type="scientific">Desulfobaculum xiamenense</name>
    <dbReference type="NCBI Taxonomy" id="995050"/>
    <lineage>
        <taxon>Bacteria</taxon>
        <taxon>Pseudomonadati</taxon>
        <taxon>Thermodesulfobacteriota</taxon>
        <taxon>Desulfovibrionia</taxon>
        <taxon>Desulfovibrionales</taxon>
        <taxon>Desulfovibrionaceae</taxon>
        <taxon>Desulfobaculum</taxon>
    </lineage>
</organism>